<gene>
    <name evidence="2" type="ORF">HD556DRAFT_1447450</name>
</gene>
<proteinExistence type="predicted"/>
<feature type="compositionally biased region" description="Low complexity" evidence="1">
    <location>
        <begin position="216"/>
        <end position="258"/>
    </location>
</feature>
<dbReference type="OrthoDB" id="2675935at2759"/>
<dbReference type="GeneID" id="64601036"/>
<organism evidence="2 3">
    <name type="scientific">Suillus plorans</name>
    <dbReference type="NCBI Taxonomy" id="116603"/>
    <lineage>
        <taxon>Eukaryota</taxon>
        <taxon>Fungi</taxon>
        <taxon>Dikarya</taxon>
        <taxon>Basidiomycota</taxon>
        <taxon>Agaricomycotina</taxon>
        <taxon>Agaricomycetes</taxon>
        <taxon>Agaricomycetidae</taxon>
        <taxon>Boletales</taxon>
        <taxon>Suillineae</taxon>
        <taxon>Suillaceae</taxon>
        <taxon>Suillus</taxon>
    </lineage>
</organism>
<protein>
    <submittedName>
        <fullName evidence="2">Uncharacterized protein</fullName>
    </submittedName>
</protein>
<sequence>MPMFKNSIASLQWLDLACDCNKTATSIAVTLEAQIIFKPRGTVHHHRPGQPRILPGNGLNEPTVLITTRKVAPLKTVQQELNHANLNPTMDLLEDIFASLIADRVRKTVFDRNWQKSPSDSGLTQNNIFQDGSRVSLPFPPLPVAIQNPATARRNISMTATPATPRPAPTLAEVLQRPDFQTWFLGQQRTRETPSGGPNRSTRIPATASSPHTRRQPTPTVPTTRHQPTPTVTTTHHRPTPTTHQRTTPSTHQQPMPA</sequence>
<feature type="region of interest" description="Disordered" evidence="1">
    <location>
        <begin position="189"/>
        <end position="258"/>
    </location>
</feature>
<name>A0A9P7DE07_9AGAM</name>
<accession>A0A9P7DE07</accession>
<keyword evidence="3" id="KW-1185">Reference proteome</keyword>
<comment type="caution">
    <text evidence="2">The sequence shown here is derived from an EMBL/GenBank/DDBJ whole genome shotgun (WGS) entry which is preliminary data.</text>
</comment>
<feature type="compositionally biased region" description="Polar residues" evidence="1">
    <location>
        <begin position="196"/>
        <end position="210"/>
    </location>
</feature>
<evidence type="ECO:0000313" key="2">
    <source>
        <dbReference type="EMBL" id="KAG1788978.1"/>
    </source>
</evidence>
<evidence type="ECO:0000313" key="3">
    <source>
        <dbReference type="Proteomes" id="UP000719766"/>
    </source>
</evidence>
<reference evidence="2" key="1">
    <citation type="journal article" date="2020" name="New Phytol.">
        <title>Comparative genomics reveals dynamic genome evolution in host specialist ectomycorrhizal fungi.</title>
        <authorList>
            <person name="Lofgren L.A."/>
            <person name="Nguyen N.H."/>
            <person name="Vilgalys R."/>
            <person name="Ruytinx J."/>
            <person name="Liao H.L."/>
            <person name="Branco S."/>
            <person name="Kuo A."/>
            <person name="LaButti K."/>
            <person name="Lipzen A."/>
            <person name="Andreopoulos W."/>
            <person name="Pangilinan J."/>
            <person name="Riley R."/>
            <person name="Hundley H."/>
            <person name="Na H."/>
            <person name="Barry K."/>
            <person name="Grigoriev I.V."/>
            <person name="Stajich J.E."/>
            <person name="Kennedy P.G."/>
        </authorList>
    </citation>
    <scope>NUCLEOTIDE SEQUENCE</scope>
    <source>
        <strain evidence="2">S12</strain>
    </source>
</reference>
<dbReference type="EMBL" id="JABBWE010000063">
    <property type="protein sequence ID" value="KAG1788978.1"/>
    <property type="molecule type" value="Genomic_DNA"/>
</dbReference>
<dbReference type="Proteomes" id="UP000719766">
    <property type="component" value="Unassembled WGS sequence"/>
</dbReference>
<dbReference type="AlphaFoldDB" id="A0A9P7DE07"/>
<dbReference type="RefSeq" id="XP_041156125.1">
    <property type="nucleotide sequence ID" value="XM_041307272.1"/>
</dbReference>
<evidence type="ECO:0000256" key="1">
    <source>
        <dbReference type="SAM" id="MobiDB-lite"/>
    </source>
</evidence>